<dbReference type="GO" id="GO:0005737">
    <property type="term" value="C:cytoplasm"/>
    <property type="evidence" value="ECO:0007669"/>
    <property type="project" value="UniProtKB-SubCell"/>
</dbReference>
<dbReference type="Pfam" id="PF09027">
    <property type="entry name" value="GTPase_binding"/>
    <property type="match status" value="1"/>
</dbReference>
<dbReference type="SUPFAM" id="SSF50044">
    <property type="entry name" value="SH3-domain"/>
    <property type="match status" value="1"/>
</dbReference>
<gene>
    <name evidence="7" type="ORF">PXEA_LOCUS36772</name>
</gene>
<dbReference type="Gene3D" id="4.10.680.10">
    <property type="entry name" value="Cdc42-like binding domain"/>
    <property type="match status" value="1"/>
</dbReference>
<dbReference type="InterPro" id="IPR037085">
    <property type="entry name" value="Cdc42-bd-like_dom_sf"/>
</dbReference>
<evidence type="ECO:0000313" key="7">
    <source>
        <dbReference type="EMBL" id="VEL43332.1"/>
    </source>
</evidence>
<evidence type="ECO:0000256" key="2">
    <source>
        <dbReference type="ARBA" id="ARBA00022443"/>
    </source>
</evidence>
<evidence type="ECO:0000259" key="6">
    <source>
        <dbReference type="PROSITE" id="PS50011"/>
    </source>
</evidence>
<dbReference type="InterPro" id="IPR050122">
    <property type="entry name" value="RTK"/>
</dbReference>
<protein>
    <submittedName>
        <fullName evidence="7">Uncharacterized protein</fullName>
    </submittedName>
</protein>
<dbReference type="Pfam" id="PF07714">
    <property type="entry name" value="PK_Tyr_Ser-Thr"/>
    <property type="match status" value="1"/>
</dbReference>
<dbReference type="InterPro" id="IPR000719">
    <property type="entry name" value="Prot_kinase_dom"/>
</dbReference>
<evidence type="ECO:0000256" key="3">
    <source>
        <dbReference type="ARBA" id="ARBA00022490"/>
    </source>
</evidence>
<dbReference type="PROSITE" id="PS50011">
    <property type="entry name" value="PROTEIN_KINASE_DOM"/>
    <property type="match status" value="1"/>
</dbReference>
<evidence type="ECO:0000256" key="1">
    <source>
        <dbReference type="ARBA" id="ARBA00004496"/>
    </source>
</evidence>
<proteinExistence type="predicted"/>
<evidence type="ECO:0000313" key="8">
    <source>
        <dbReference type="Proteomes" id="UP000784294"/>
    </source>
</evidence>
<dbReference type="GO" id="GO:0005524">
    <property type="term" value="F:ATP binding"/>
    <property type="evidence" value="ECO:0007669"/>
    <property type="project" value="InterPro"/>
</dbReference>
<evidence type="ECO:0000259" key="5">
    <source>
        <dbReference type="PROSITE" id="PS50002"/>
    </source>
</evidence>
<dbReference type="EMBL" id="CAAALY010280506">
    <property type="protein sequence ID" value="VEL43332.1"/>
    <property type="molecule type" value="Genomic_DNA"/>
</dbReference>
<dbReference type="Gene3D" id="2.30.30.40">
    <property type="entry name" value="SH3 Domains"/>
    <property type="match status" value="1"/>
</dbReference>
<name>A0A3S5BFH6_9PLAT</name>
<dbReference type="InterPro" id="IPR011009">
    <property type="entry name" value="Kinase-like_dom_sf"/>
</dbReference>
<keyword evidence="8" id="KW-1185">Reference proteome</keyword>
<accession>A0A3S5BFH6</accession>
<dbReference type="InterPro" id="IPR001452">
    <property type="entry name" value="SH3_domain"/>
</dbReference>
<comment type="subcellular location">
    <subcellularLocation>
        <location evidence="1">Cytoplasm</location>
    </subcellularLocation>
</comment>
<feature type="domain" description="SH3" evidence="5">
    <location>
        <begin position="93"/>
        <end position="153"/>
    </location>
</feature>
<dbReference type="InterPro" id="IPR015116">
    <property type="entry name" value="Cdc42-bd-like"/>
</dbReference>
<dbReference type="GO" id="GO:0043235">
    <property type="term" value="C:receptor complex"/>
    <property type="evidence" value="ECO:0007669"/>
    <property type="project" value="TreeGrafter"/>
</dbReference>
<feature type="domain" description="Protein kinase" evidence="6">
    <location>
        <begin position="1"/>
        <end position="93"/>
    </location>
</feature>
<sequence>CSIESLSRRHFSQASDVWSWAVTLWEIWTGGAQPWPDISSSKALLEALQAGRRLAWPRLACPRNLYHLMLACWAEDAKSRPTFAYLKDRLDTIRPVDVIAKQNLDEADRLGIEAGDCIIVLDGRPENFWWRGQNRRTGEVGSFPRGLVDLGRNLSGHDISAPLPESFSHTGHLDTHGLSWGKPDILDP</sequence>
<keyword evidence="3" id="KW-0963">Cytoplasm</keyword>
<organism evidence="7 8">
    <name type="scientific">Protopolystoma xenopodis</name>
    <dbReference type="NCBI Taxonomy" id="117903"/>
    <lineage>
        <taxon>Eukaryota</taxon>
        <taxon>Metazoa</taxon>
        <taxon>Spiralia</taxon>
        <taxon>Lophotrochozoa</taxon>
        <taxon>Platyhelminthes</taxon>
        <taxon>Monogenea</taxon>
        <taxon>Polyopisthocotylea</taxon>
        <taxon>Polystomatidea</taxon>
        <taxon>Polystomatidae</taxon>
        <taxon>Protopolystoma</taxon>
    </lineage>
</organism>
<dbReference type="GO" id="GO:0007169">
    <property type="term" value="P:cell surface receptor protein tyrosine kinase signaling pathway"/>
    <property type="evidence" value="ECO:0007669"/>
    <property type="project" value="TreeGrafter"/>
</dbReference>
<dbReference type="OrthoDB" id="635774at2759"/>
<dbReference type="Pfam" id="PF00018">
    <property type="entry name" value="SH3_1"/>
    <property type="match status" value="1"/>
</dbReference>
<dbReference type="InterPro" id="IPR001245">
    <property type="entry name" value="Ser-Thr/Tyr_kinase_cat_dom"/>
</dbReference>
<dbReference type="AlphaFoldDB" id="A0A3S5BFH6"/>
<reference evidence="7" key="1">
    <citation type="submission" date="2018-11" db="EMBL/GenBank/DDBJ databases">
        <authorList>
            <consortium name="Pathogen Informatics"/>
        </authorList>
    </citation>
    <scope>NUCLEOTIDE SEQUENCE</scope>
</reference>
<dbReference type="Gene3D" id="1.10.510.10">
    <property type="entry name" value="Transferase(Phosphotransferase) domain 1"/>
    <property type="match status" value="1"/>
</dbReference>
<dbReference type="PRINTS" id="PR00109">
    <property type="entry name" value="TYRKINASE"/>
</dbReference>
<feature type="non-terminal residue" evidence="7">
    <location>
        <position position="188"/>
    </location>
</feature>
<dbReference type="SMART" id="SM00219">
    <property type="entry name" value="TyrKc"/>
    <property type="match status" value="1"/>
</dbReference>
<dbReference type="PANTHER" id="PTHR24416:SF611">
    <property type="entry name" value="TYROSINE-PROTEIN KINASE TRANSMEMBRANE RECEPTOR ROR"/>
    <property type="match status" value="1"/>
</dbReference>
<evidence type="ECO:0000256" key="4">
    <source>
        <dbReference type="PROSITE-ProRule" id="PRU00192"/>
    </source>
</evidence>
<dbReference type="InterPro" id="IPR020635">
    <property type="entry name" value="Tyr_kinase_cat_dom"/>
</dbReference>
<dbReference type="Proteomes" id="UP000784294">
    <property type="component" value="Unassembled WGS sequence"/>
</dbReference>
<dbReference type="SUPFAM" id="SSF56112">
    <property type="entry name" value="Protein kinase-like (PK-like)"/>
    <property type="match status" value="1"/>
</dbReference>
<dbReference type="GO" id="GO:0004714">
    <property type="term" value="F:transmembrane receptor protein tyrosine kinase activity"/>
    <property type="evidence" value="ECO:0007669"/>
    <property type="project" value="TreeGrafter"/>
</dbReference>
<dbReference type="InterPro" id="IPR036028">
    <property type="entry name" value="SH3-like_dom_sf"/>
</dbReference>
<dbReference type="PROSITE" id="PS50002">
    <property type="entry name" value="SH3"/>
    <property type="match status" value="1"/>
</dbReference>
<dbReference type="GO" id="GO:0005886">
    <property type="term" value="C:plasma membrane"/>
    <property type="evidence" value="ECO:0007669"/>
    <property type="project" value="TreeGrafter"/>
</dbReference>
<comment type="caution">
    <text evidence="7">The sequence shown here is derived from an EMBL/GenBank/DDBJ whole genome shotgun (WGS) entry which is preliminary data.</text>
</comment>
<keyword evidence="2 4" id="KW-0728">SH3 domain</keyword>
<dbReference type="PANTHER" id="PTHR24416">
    <property type="entry name" value="TYROSINE-PROTEIN KINASE RECEPTOR"/>
    <property type="match status" value="1"/>
</dbReference>